<evidence type="ECO:0000313" key="7">
    <source>
        <dbReference type="Proteomes" id="UP000041254"/>
    </source>
</evidence>
<dbReference type="InterPro" id="IPR020904">
    <property type="entry name" value="Sc_DH/Rdtase_CS"/>
</dbReference>
<dbReference type="GO" id="GO:0005783">
    <property type="term" value="C:endoplasmic reticulum"/>
    <property type="evidence" value="ECO:0007669"/>
    <property type="project" value="UniProtKB-SubCell"/>
</dbReference>
<dbReference type="PANTHER" id="PTHR43899:SF13">
    <property type="entry name" value="RH59310P"/>
    <property type="match status" value="1"/>
</dbReference>
<evidence type="ECO:0000256" key="2">
    <source>
        <dbReference type="ARBA" id="ARBA00006484"/>
    </source>
</evidence>
<dbReference type="PROSITE" id="PS00061">
    <property type="entry name" value="ADH_SHORT"/>
    <property type="match status" value="1"/>
</dbReference>
<dbReference type="GO" id="GO:0016491">
    <property type="term" value="F:oxidoreductase activity"/>
    <property type="evidence" value="ECO:0007669"/>
    <property type="project" value="UniProtKB-KW"/>
</dbReference>
<dbReference type="PANTHER" id="PTHR43899">
    <property type="entry name" value="RH59310P"/>
    <property type="match status" value="1"/>
</dbReference>
<dbReference type="STRING" id="1169540.A0A0G4GKS1"/>
<dbReference type="VEuPathDB" id="CryptoDB:Vbra_3354"/>
<keyword evidence="5" id="KW-0732">Signal</keyword>
<dbReference type="PhylomeDB" id="A0A0G4GKS1"/>
<dbReference type="OMA" id="ARECEHY"/>
<evidence type="ECO:0000256" key="3">
    <source>
        <dbReference type="ARBA" id="ARBA00023002"/>
    </source>
</evidence>
<feature type="chain" id="PRO_5005190316" evidence="5">
    <location>
        <begin position="20"/>
        <end position="367"/>
    </location>
</feature>
<protein>
    <submittedName>
        <fullName evidence="6">Uncharacterized protein</fullName>
    </submittedName>
</protein>
<name>A0A0G4GKS1_VITBC</name>
<dbReference type="Pfam" id="PF00106">
    <property type="entry name" value="adh_short"/>
    <property type="match status" value="1"/>
</dbReference>
<dbReference type="PRINTS" id="PR00080">
    <property type="entry name" value="SDRFAMILY"/>
</dbReference>
<dbReference type="InterPro" id="IPR036291">
    <property type="entry name" value="NAD(P)-bd_dom_sf"/>
</dbReference>
<evidence type="ECO:0000256" key="5">
    <source>
        <dbReference type="SAM" id="SignalP"/>
    </source>
</evidence>
<evidence type="ECO:0000256" key="4">
    <source>
        <dbReference type="RuleBase" id="RU000363"/>
    </source>
</evidence>
<dbReference type="Proteomes" id="UP000041254">
    <property type="component" value="Unassembled WGS sequence"/>
</dbReference>
<dbReference type="InterPro" id="IPR002347">
    <property type="entry name" value="SDR_fam"/>
</dbReference>
<dbReference type="InterPro" id="IPR051019">
    <property type="entry name" value="VLCFA-Steroid_DH"/>
</dbReference>
<sequence>MRLCLLFLAACLVLPHCGALEPVSGSAGVLLQGLGALTLLKGGRRLTKLLGRYVPTRGFDWRPYAGDWAVITGASYGIGRSYALALARRGVNVVLIARSRDKLQQVARECEHYGVQARVVVLDLFETSALEMHKKVERALRSLPHRKGDNPRVTILINNVGGIGPSTKRWLDANSQISASGGVKFGFLDLPVTFPLETIQMNIEPMVTLTHAVLPIIKESICDQQGDPSDTAPATRRKKGIVLNVSSIAALIYLPFIPEYCASKAFVNAWTGNLAWMFNRDDILMEAAMPGTVATPLTRGQGVDADEYAEYSLKRLGLEGAISVPHPTHARGAAIIRALGPAGAVSTMQRMRRISDSAKRLLGCHKQ</sequence>
<dbReference type="PRINTS" id="PR00081">
    <property type="entry name" value="GDHRDH"/>
</dbReference>
<accession>A0A0G4GKS1</accession>
<dbReference type="AlphaFoldDB" id="A0A0G4GKS1"/>
<gene>
    <name evidence="6" type="ORF">Vbra_3354</name>
</gene>
<dbReference type="InParanoid" id="A0A0G4GKS1"/>
<proteinExistence type="inferred from homology"/>
<dbReference type="SUPFAM" id="SSF51735">
    <property type="entry name" value="NAD(P)-binding Rossmann-fold domains"/>
    <property type="match status" value="1"/>
</dbReference>
<keyword evidence="3" id="KW-0560">Oxidoreductase</keyword>
<dbReference type="OrthoDB" id="1393670at2759"/>
<dbReference type="Gene3D" id="3.40.50.720">
    <property type="entry name" value="NAD(P)-binding Rossmann-like Domain"/>
    <property type="match status" value="1"/>
</dbReference>
<evidence type="ECO:0000256" key="1">
    <source>
        <dbReference type="ARBA" id="ARBA00004240"/>
    </source>
</evidence>
<keyword evidence="7" id="KW-1185">Reference proteome</keyword>
<feature type="signal peptide" evidence="5">
    <location>
        <begin position="1"/>
        <end position="19"/>
    </location>
</feature>
<comment type="similarity">
    <text evidence="2 4">Belongs to the short-chain dehydrogenases/reductases (SDR) family.</text>
</comment>
<organism evidence="6 7">
    <name type="scientific">Vitrella brassicaformis (strain CCMP3155)</name>
    <dbReference type="NCBI Taxonomy" id="1169540"/>
    <lineage>
        <taxon>Eukaryota</taxon>
        <taxon>Sar</taxon>
        <taxon>Alveolata</taxon>
        <taxon>Colpodellida</taxon>
        <taxon>Vitrellaceae</taxon>
        <taxon>Vitrella</taxon>
    </lineage>
</organism>
<comment type="subcellular location">
    <subcellularLocation>
        <location evidence="1">Endoplasmic reticulum</location>
    </subcellularLocation>
</comment>
<dbReference type="EMBL" id="CDMY01000699">
    <property type="protein sequence ID" value="CEM30626.1"/>
    <property type="molecule type" value="Genomic_DNA"/>
</dbReference>
<evidence type="ECO:0000313" key="6">
    <source>
        <dbReference type="EMBL" id="CEM30626.1"/>
    </source>
</evidence>
<reference evidence="6 7" key="1">
    <citation type="submission" date="2014-11" db="EMBL/GenBank/DDBJ databases">
        <authorList>
            <person name="Zhu J."/>
            <person name="Qi W."/>
            <person name="Song R."/>
        </authorList>
    </citation>
    <scope>NUCLEOTIDE SEQUENCE [LARGE SCALE GENOMIC DNA]</scope>
</reference>